<dbReference type="Pfam" id="PF01636">
    <property type="entry name" value="APH"/>
    <property type="match status" value="1"/>
</dbReference>
<dbReference type="Gene3D" id="3.40.50.300">
    <property type="entry name" value="P-loop containing nucleotide triphosphate hydrolases"/>
    <property type="match status" value="1"/>
</dbReference>
<dbReference type="Proteomes" id="UP000320762">
    <property type="component" value="Unassembled WGS sequence"/>
</dbReference>
<reference evidence="2 3" key="1">
    <citation type="journal article" date="2019" name="New Phytol.">
        <title>Comparative genomics reveals unique wood-decay strategies and fruiting body development in the Schizophyllaceae.</title>
        <authorList>
            <person name="Almasi E."/>
            <person name="Sahu N."/>
            <person name="Krizsan K."/>
            <person name="Balint B."/>
            <person name="Kovacs G.M."/>
            <person name="Kiss B."/>
            <person name="Cseklye J."/>
            <person name="Drula E."/>
            <person name="Henrissat B."/>
            <person name="Nagy I."/>
            <person name="Chovatia M."/>
            <person name="Adam C."/>
            <person name="LaButti K."/>
            <person name="Lipzen A."/>
            <person name="Riley R."/>
            <person name="Grigoriev I.V."/>
            <person name="Nagy L.G."/>
        </authorList>
    </citation>
    <scope>NUCLEOTIDE SEQUENCE [LARGE SCALE GENOMIC DNA]</scope>
    <source>
        <strain evidence="2 3">NL-1724</strain>
    </source>
</reference>
<dbReference type="SUPFAM" id="SSF56112">
    <property type="entry name" value="Protein kinase-like (PK-like)"/>
    <property type="match status" value="1"/>
</dbReference>
<dbReference type="PANTHER" id="PTHR21310:SF39">
    <property type="entry name" value="AMINOGLYCOSIDE PHOSPHOTRANSFERASE DOMAIN-CONTAINING PROTEIN"/>
    <property type="match status" value="1"/>
</dbReference>
<sequence>MAKTDTQPQRIHLAVLGHPKSGKKSLVDALTKDVYYRARDNASFVFQFEALLQPSESVFMAVIVLDGTQYRLREDVSSLVQAAKVHSPTISCFVLTKMDLIPSGVCPQRLDCLGAKPILAGRYGVDCLSTSSRNHEGIDELRAYIGSIGFSRQLEDFWCACSRAFLDALAACFSLPAARANKDVNDELSAIQSDEDIDELCKSVMTRTWNERLQHLFGAKHPDSIPANQISPSLIVKWPSSSERASMECVLRNTSIPVPRVHRPHLERLVMDLIEGETLLECWAKATRFMQFRIACTLRCYVKQLRSLTSSRVGGLTNGRAHGMVFQDQSYGPFTSMTQLRRFCEVVVFQTWQTRVERTCTPGDALPPIPQSCSSWDTVFIHGDLNPSNIILDKHNTLWIVDWETAGFYPACIESHSMRLFNDLMHPDDFERFPQSWRSYRDFIAGPTLEEDDRFWDFMEESIYRMGGGDTMI</sequence>
<dbReference type="InterPro" id="IPR002575">
    <property type="entry name" value="Aminoglycoside_PTrfase"/>
</dbReference>
<evidence type="ECO:0000259" key="1">
    <source>
        <dbReference type="Pfam" id="PF01636"/>
    </source>
</evidence>
<dbReference type="AlphaFoldDB" id="A0A550CW42"/>
<protein>
    <recommendedName>
        <fullName evidence="1">Aminoglycoside phosphotransferase domain-containing protein</fullName>
    </recommendedName>
</protein>
<keyword evidence="3" id="KW-1185">Reference proteome</keyword>
<dbReference type="InterPro" id="IPR027417">
    <property type="entry name" value="P-loop_NTPase"/>
</dbReference>
<dbReference type="InterPro" id="IPR051678">
    <property type="entry name" value="AGP_Transferase"/>
</dbReference>
<evidence type="ECO:0000313" key="2">
    <source>
        <dbReference type="EMBL" id="TRM69012.1"/>
    </source>
</evidence>
<organism evidence="2 3">
    <name type="scientific">Schizophyllum amplum</name>
    <dbReference type="NCBI Taxonomy" id="97359"/>
    <lineage>
        <taxon>Eukaryota</taxon>
        <taxon>Fungi</taxon>
        <taxon>Dikarya</taxon>
        <taxon>Basidiomycota</taxon>
        <taxon>Agaricomycotina</taxon>
        <taxon>Agaricomycetes</taxon>
        <taxon>Agaricomycetidae</taxon>
        <taxon>Agaricales</taxon>
        <taxon>Schizophyllaceae</taxon>
        <taxon>Schizophyllum</taxon>
    </lineage>
</organism>
<dbReference type="CDD" id="cd00882">
    <property type="entry name" value="Ras_like_GTPase"/>
    <property type="match status" value="1"/>
</dbReference>
<evidence type="ECO:0000313" key="3">
    <source>
        <dbReference type="Proteomes" id="UP000320762"/>
    </source>
</evidence>
<comment type="caution">
    <text evidence="2">The sequence shown here is derived from an EMBL/GenBank/DDBJ whole genome shotgun (WGS) entry which is preliminary data.</text>
</comment>
<dbReference type="STRING" id="97359.A0A550CW42"/>
<dbReference type="EMBL" id="VDMD01000001">
    <property type="protein sequence ID" value="TRM69012.1"/>
    <property type="molecule type" value="Genomic_DNA"/>
</dbReference>
<feature type="domain" description="Aminoglycoside phosphotransferase" evidence="1">
    <location>
        <begin position="369"/>
        <end position="412"/>
    </location>
</feature>
<dbReference type="InterPro" id="IPR011009">
    <property type="entry name" value="Kinase-like_dom_sf"/>
</dbReference>
<name>A0A550CW42_9AGAR</name>
<accession>A0A550CW42</accession>
<gene>
    <name evidence="2" type="ORF">BD626DRAFT_472636</name>
</gene>
<dbReference type="PANTHER" id="PTHR21310">
    <property type="entry name" value="AMINOGLYCOSIDE PHOSPHOTRANSFERASE-RELATED-RELATED"/>
    <property type="match status" value="1"/>
</dbReference>
<dbReference type="Gene3D" id="3.90.1200.10">
    <property type="match status" value="1"/>
</dbReference>
<proteinExistence type="predicted"/>
<dbReference type="OrthoDB" id="4177236at2759"/>
<dbReference type="SUPFAM" id="SSF52540">
    <property type="entry name" value="P-loop containing nucleoside triphosphate hydrolases"/>
    <property type="match status" value="1"/>
</dbReference>